<accession>A0A8S1Y6M5</accession>
<sequence>MIQSENLNGKSVKQKPHLYIAEQVYENVMRVNLMLCNQP</sequence>
<reference evidence="1" key="1">
    <citation type="submission" date="2021-01" db="EMBL/GenBank/DDBJ databases">
        <authorList>
            <consortium name="Genoscope - CEA"/>
            <person name="William W."/>
        </authorList>
    </citation>
    <scope>NUCLEOTIDE SEQUENCE</scope>
</reference>
<evidence type="ECO:0000313" key="1">
    <source>
        <dbReference type="EMBL" id="CAD8209479.1"/>
    </source>
</evidence>
<evidence type="ECO:0000313" key="2">
    <source>
        <dbReference type="Proteomes" id="UP000683925"/>
    </source>
</evidence>
<dbReference type="EMBL" id="CAJJDP010000149">
    <property type="protein sequence ID" value="CAD8209479.1"/>
    <property type="molecule type" value="Genomic_DNA"/>
</dbReference>
<proteinExistence type="predicted"/>
<comment type="caution">
    <text evidence="1">The sequence shown here is derived from an EMBL/GenBank/DDBJ whole genome shotgun (WGS) entry which is preliminary data.</text>
</comment>
<keyword evidence="2" id="KW-1185">Reference proteome</keyword>
<gene>
    <name evidence="1" type="ORF">POCTA_138.1.T1470095</name>
</gene>
<dbReference type="Proteomes" id="UP000683925">
    <property type="component" value="Unassembled WGS sequence"/>
</dbReference>
<protein>
    <submittedName>
        <fullName evidence="1">Uncharacterized protein</fullName>
    </submittedName>
</protein>
<name>A0A8S1Y6M5_PAROT</name>
<organism evidence="1 2">
    <name type="scientific">Paramecium octaurelia</name>
    <dbReference type="NCBI Taxonomy" id="43137"/>
    <lineage>
        <taxon>Eukaryota</taxon>
        <taxon>Sar</taxon>
        <taxon>Alveolata</taxon>
        <taxon>Ciliophora</taxon>
        <taxon>Intramacronucleata</taxon>
        <taxon>Oligohymenophorea</taxon>
        <taxon>Peniculida</taxon>
        <taxon>Parameciidae</taxon>
        <taxon>Paramecium</taxon>
    </lineage>
</organism>
<dbReference type="AlphaFoldDB" id="A0A8S1Y6M5"/>